<dbReference type="InterPro" id="IPR029016">
    <property type="entry name" value="GAF-like_dom_sf"/>
</dbReference>
<proteinExistence type="predicted"/>
<dbReference type="InterPro" id="IPR003018">
    <property type="entry name" value="GAF"/>
</dbReference>
<feature type="domain" description="FHA" evidence="2">
    <location>
        <begin position="25"/>
        <end position="74"/>
    </location>
</feature>
<gene>
    <name evidence="3" type="ORF">AZ78_1425</name>
</gene>
<feature type="region of interest" description="Disordered" evidence="1">
    <location>
        <begin position="141"/>
        <end position="169"/>
    </location>
</feature>
<dbReference type="RefSeq" id="WP_051546705.1">
    <property type="nucleotide sequence ID" value="NZ_JAJA02000001.1"/>
</dbReference>
<dbReference type="AlphaFoldDB" id="A0A125MMM3"/>
<protein>
    <submittedName>
        <fullName evidence="3">Adenylyl cyclase class-3/4/guanylyl cyclase</fullName>
    </submittedName>
</protein>
<dbReference type="CDD" id="cd00060">
    <property type="entry name" value="FHA"/>
    <property type="match status" value="1"/>
</dbReference>
<dbReference type="InterPro" id="IPR008984">
    <property type="entry name" value="SMAD_FHA_dom_sf"/>
</dbReference>
<reference evidence="3 4" key="1">
    <citation type="journal article" date="2014" name="Genome Announc.">
        <title>Draft Genome Sequence of Lysobacter capsici AZ78, a Bacterium Antagonistic to Plant-Pathogenic Oomycetes.</title>
        <authorList>
            <person name="Puopolo G."/>
            <person name="Sonego P."/>
            <person name="Engelen K."/>
            <person name="Pertot I."/>
        </authorList>
    </citation>
    <scope>NUCLEOTIDE SEQUENCE [LARGE SCALE GENOMIC DNA]</scope>
    <source>
        <strain evidence="3 4">AZ78</strain>
    </source>
</reference>
<dbReference type="Pfam" id="PF00498">
    <property type="entry name" value="FHA"/>
    <property type="match status" value="1"/>
</dbReference>
<dbReference type="SMART" id="SM00240">
    <property type="entry name" value="FHA"/>
    <property type="match status" value="1"/>
</dbReference>
<dbReference type="SUPFAM" id="SSF55781">
    <property type="entry name" value="GAF domain-like"/>
    <property type="match status" value="1"/>
</dbReference>
<keyword evidence="4" id="KW-1185">Reference proteome</keyword>
<dbReference type="PROSITE" id="PS50006">
    <property type="entry name" value="FHA_DOMAIN"/>
    <property type="match status" value="1"/>
</dbReference>
<evidence type="ECO:0000259" key="2">
    <source>
        <dbReference type="PROSITE" id="PS50006"/>
    </source>
</evidence>
<dbReference type="Pfam" id="PF01590">
    <property type="entry name" value="GAF"/>
    <property type="match status" value="1"/>
</dbReference>
<dbReference type="SMART" id="SM00065">
    <property type="entry name" value="GAF"/>
    <property type="match status" value="1"/>
</dbReference>
<evidence type="ECO:0000313" key="4">
    <source>
        <dbReference type="Proteomes" id="UP000023435"/>
    </source>
</evidence>
<organism evidence="3 4">
    <name type="scientific">Lysobacter capsici AZ78</name>
    <dbReference type="NCBI Taxonomy" id="1444315"/>
    <lineage>
        <taxon>Bacteria</taxon>
        <taxon>Pseudomonadati</taxon>
        <taxon>Pseudomonadota</taxon>
        <taxon>Gammaproteobacteria</taxon>
        <taxon>Lysobacterales</taxon>
        <taxon>Lysobacteraceae</taxon>
        <taxon>Lysobacter</taxon>
    </lineage>
</organism>
<feature type="compositionally biased region" description="Pro residues" evidence="1">
    <location>
        <begin position="141"/>
        <end position="154"/>
    </location>
</feature>
<dbReference type="Proteomes" id="UP000023435">
    <property type="component" value="Unassembled WGS sequence"/>
</dbReference>
<name>A0A125MMM3_9GAMM</name>
<accession>A0A125MMM3</accession>
<dbReference type="SUPFAM" id="SSF49879">
    <property type="entry name" value="SMAD/FHA domain"/>
    <property type="match status" value="1"/>
</dbReference>
<dbReference type="OrthoDB" id="5953293at2"/>
<dbReference type="Gene3D" id="3.30.450.40">
    <property type="match status" value="1"/>
</dbReference>
<evidence type="ECO:0000313" key="3">
    <source>
        <dbReference type="EMBL" id="KWS03876.1"/>
    </source>
</evidence>
<dbReference type="Gene3D" id="2.60.200.20">
    <property type="match status" value="1"/>
</dbReference>
<comment type="caution">
    <text evidence="3">The sequence shown here is derived from an EMBL/GenBank/DDBJ whole genome shotgun (WGS) entry which is preliminary data.</text>
</comment>
<evidence type="ECO:0000256" key="1">
    <source>
        <dbReference type="SAM" id="MobiDB-lite"/>
    </source>
</evidence>
<dbReference type="EMBL" id="JAJA02000001">
    <property type="protein sequence ID" value="KWS03876.1"/>
    <property type="molecule type" value="Genomic_DNA"/>
</dbReference>
<sequence length="335" mass="35988">MPARLIAYPPEAAAISRWIPDGSRVQIGRDSDCGLRIDHPTVSRSHAELLHDENGWQLLDLGSKNGSHVDGIEISRARLDQGECWLRFGDVLCEFSVIDEVSAHDQQQRQRAQRDLSAAWTRRIEVERLGIGATVIAAAEPPPEPAAAPAPGAAPPASADSEPDRRDPGAGLADDILRGVVELAGCSRGFLLLAQNGDFVVRASLMLDRDALQQRAFSGSVGAVQRCLAERRPIVVNWIADELWLARRASVLAGGLKSLVCLPLLHAGRVLGAVYADRRGAGEAISEFDLELLCAFADSAALWLLAQRAFDALAPDPAGSAQRWGRIVDAQVTTP</sequence>
<dbReference type="InterPro" id="IPR000253">
    <property type="entry name" value="FHA_dom"/>
</dbReference>